<evidence type="ECO:0000313" key="1">
    <source>
        <dbReference type="EMBL" id="CAB4166173.1"/>
    </source>
</evidence>
<name>A0A6J5P430_9CAUD</name>
<dbReference type="EMBL" id="LR796790">
    <property type="protein sequence ID" value="CAB4166173.1"/>
    <property type="molecule type" value="Genomic_DNA"/>
</dbReference>
<reference evidence="1" key="1">
    <citation type="submission" date="2020-04" db="EMBL/GenBank/DDBJ databases">
        <authorList>
            <person name="Chiriac C."/>
            <person name="Salcher M."/>
            <person name="Ghai R."/>
            <person name="Kavagutti S V."/>
        </authorList>
    </citation>
    <scope>NUCLEOTIDE SEQUENCE</scope>
</reference>
<organism evidence="1">
    <name type="scientific">uncultured Caudovirales phage</name>
    <dbReference type="NCBI Taxonomy" id="2100421"/>
    <lineage>
        <taxon>Viruses</taxon>
        <taxon>Duplodnaviria</taxon>
        <taxon>Heunggongvirae</taxon>
        <taxon>Uroviricota</taxon>
        <taxon>Caudoviricetes</taxon>
        <taxon>Peduoviridae</taxon>
        <taxon>Maltschvirus</taxon>
        <taxon>Maltschvirus maltsch</taxon>
    </lineage>
</organism>
<accession>A0A6J5P430</accession>
<protein>
    <submittedName>
        <fullName evidence="1">Uncharacterized protein</fullName>
    </submittedName>
</protein>
<sequence>MLAIIVVENVIKIMGIEHRMKDETDDNYWKCPHCGCVEEFDVDMPKDNAIECSECGDKSEPHDNMATWEDFWVYCQNLKGI</sequence>
<gene>
    <name evidence="1" type="ORF">UFOVP851_13</name>
</gene>
<proteinExistence type="predicted"/>